<evidence type="ECO:0008006" key="3">
    <source>
        <dbReference type="Google" id="ProtNLM"/>
    </source>
</evidence>
<evidence type="ECO:0000313" key="2">
    <source>
        <dbReference type="Proteomes" id="UP001302349"/>
    </source>
</evidence>
<proteinExistence type="predicted"/>
<keyword evidence="2" id="KW-1185">Reference proteome</keyword>
<dbReference type="Gene3D" id="1.10.30.50">
    <property type="match status" value="1"/>
</dbReference>
<sequence length="259" mass="30054">MRPITRERNPPAVVYVQNAHIHKGAQKWRVCTLNVCREYDTDPTVFDNGDYKFTSEFGYKEYRNSLLNTIGKKCCYCEKPIAEGEIEHFRPKAGYKTGRNSPLIQPGYYWLAYRWDNMLLSCDECNDQKRKGNLFPLRNEGSRATNRSIPISQEDPILIDPSKEDPNNHITFNLERPIGLDNRGNEVIEIFELKTRGDLVDERLGKIRNFSLAKKISQLRPGDFTQSEINEHKTYVKEYKDPKAPFSGMICENIKRGIL</sequence>
<reference evidence="1 2" key="1">
    <citation type="journal article" date="2023" name="Microbiol. Resour. Announc.">
        <title>Complete Genome Sequence of Imperialibacter roseus strain P4T.</title>
        <authorList>
            <person name="Tizabi D.R."/>
            <person name="Bachvaroff T."/>
            <person name="Hill R.T."/>
        </authorList>
    </citation>
    <scope>NUCLEOTIDE SEQUENCE [LARGE SCALE GENOMIC DNA]</scope>
    <source>
        <strain evidence="1 2">P4T</strain>
    </source>
</reference>
<gene>
    <name evidence="1" type="ORF">RT717_13325</name>
</gene>
<protein>
    <recommendedName>
        <fullName evidence="3">TIGR02646 family protein</fullName>
    </recommendedName>
</protein>
<dbReference type="RefSeq" id="WP_317492233.1">
    <property type="nucleotide sequence ID" value="NZ_CP136051.1"/>
</dbReference>
<accession>A0ABZ0J138</accession>
<dbReference type="EMBL" id="CP136051">
    <property type="protein sequence ID" value="WOK09621.1"/>
    <property type="molecule type" value="Genomic_DNA"/>
</dbReference>
<dbReference type="Proteomes" id="UP001302349">
    <property type="component" value="Chromosome"/>
</dbReference>
<name>A0ABZ0J138_9BACT</name>
<organism evidence="1 2">
    <name type="scientific">Imperialibacter roseus</name>
    <dbReference type="NCBI Taxonomy" id="1324217"/>
    <lineage>
        <taxon>Bacteria</taxon>
        <taxon>Pseudomonadati</taxon>
        <taxon>Bacteroidota</taxon>
        <taxon>Cytophagia</taxon>
        <taxon>Cytophagales</taxon>
        <taxon>Flammeovirgaceae</taxon>
        <taxon>Imperialibacter</taxon>
    </lineage>
</organism>
<evidence type="ECO:0000313" key="1">
    <source>
        <dbReference type="EMBL" id="WOK09621.1"/>
    </source>
</evidence>